<dbReference type="PANTHER" id="PTHR47529">
    <property type="entry name" value="PEPTIDYL-PROLYL CIS-TRANS ISOMERASE D"/>
    <property type="match status" value="1"/>
</dbReference>
<reference evidence="13" key="1">
    <citation type="submission" date="2022-02" db="EMBL/GenBank/DDBJ databases">
        <title>Polaribacter sp. MSW13, isolated from seawater.</title>
        <authorList>
            <person name="Kristyanto S."/>
            <person name="Jung J."/>
            <person name="Jeon C.O."/>
        </authorList>
    </citation>
    <scope>NUCLEOTIDE SEQUENCE</scope>
    <source>
        <strain evidence="13">MSW13</strain>
    </source>
</reference>
<evidence type="ECO:0000256" key="8">
    <source>
        <dbReference type="ARBA" id="ARBA00038408"/>
    </source>
</evidence>
<dbReference type="EMBL" id="JAKQYM010000004">
    <property type="protein sequence ID" value="MCI2229052.1"/>
    <property type="molecule type" value="Genomic_DNA"/>
</dbReference>
<evidence type="ECO:0000256" key="4">
    <source>
        <dbReference type="ARBA" id="ARBA00022692"/>
    </source>
</evidence>
<dbReference type="Pfam" id="PF13616">
    <property type="entry name" value="Rotamase_3"/>
    <property type="match status" value="1"/>
</dbReference>
<dbReference type="GO" id="GO:0003755">
    <property type="term" value="F:peptidyl-prolyl cis-trans isomerase activity"/>
    <property type="evidence" value="ECO:0007669"/>
    <property type="project" value="UniProtKB-KW"/>
</dbReference>
<keyword evidence="5" id="KW-1133">Transmembrane helix</keyword>
<proteinExistence type="inferred from homology"/>
<evidence type="ECO:0000256" key="2">
    <source>
        <dbReference type="ARBA" id="ARBA00022475"/>
    </source>
</evidence>
<gene>
    <name evidence="13" type="ORF">MC378_07725</name>
</gene>
<dbReference type="SUPFAM" id="SSF54534">
    <property type="entry name" value="FKBP-like"/>
    <property type="match status" value="1"/>
</dbReference>
<keyword evidence="14" id="KW-1185">Reference proteome</keyword>
<sequence>MAILSKIRERSMFLIIIIGLALFAFVLDPSTLGDFFNSSKVNEIGEINGESISRQEFVKELEAYKQQVGGGVSEIQAAKTVWDNTVRKKIYQNQLTQAGITIGEADVWNEIINSPSVQNSPQYQNEAGLFDEGLFKQFLADAKNSDDQRLWLAWSNYMNQIRDNAERNTYNNLVTAGLGASLKEGETEYLIDNTKLNAQFVYVPYTTVADSLVKIKKSEVASYIKEHAADYTVEASRDLSYVKFDVVPTSEDEAVIKNGVAELIEDFKKSTDDKLFVSENNSEFSLNSNYQFKNFLNQEVADLIFAGSKGDVVGPYKDKDFIKISKITEIAKMPDSVKASHILISYVGSQRATPEVTRTKEQAKKLADSILTVVKKSKSKFADLAKEFSADNTNSEKGGDLDWFNYNRMTPAFRDFTFENKKGDIDVVETPFGFHIVKIDEQKNIQTVLKLSTFGKNIVPSEATENAIYRKAEQFALAVSNGSNFADVAKENNYSARLAVGVKTLDENVVGLGNQRQIVSWAFGKETKVGDFKRFDLEGSHVVAYVMGITKKGLMPVEKATSSVRSILVNKKKADLISAKLVGNTLQELATANSTAVRSATNVTLKSPTLSGVGSEPKIVGAMYNAELNKVYNKVVGDRGVYAFKVTNKEEPTALPNYDANRKRIAEARKRLTFKMYEAIKGASEIEDYRGEMYSAN</sequence>
<dbReference type="Gene3D" id="3.10.50.40">
    <property type="match status" value="1"/>
</dbReference>
<dbReference type="InterPro" id="IPR027304">
    <property type="entry name" value="Trigger_fact/SurA_dom_sf"/>
</dbReference>
<comment type="caution">
    <text evidence="13">The sequence shown here is derived from an EMBL/GenBank/DDBJ whole genome shotgun (WGS) entry which is preliminary data.</text>
</comment>
<evidence type="ECO:0000256" key="1">
    <source>
        <dbReference type="ARBA" id="ARBA00004382"/>
    </source>
</evidence>
<dbReference type="AlphaFoldDB" id="A0A9X1VMU0"/>
<evidence type="ECO:0000256" key="9">
    <source>
        <dbReference type="ARBA" id="ARBA00040743"/>
    </source>
</evidence>
<name>A0A9X1VMU0_9FLAO</name>
<keyword evidence="11" id="KW-0697">Rotamase</keyword>
<dbReference type="RefSeq" id="WP_242178180.1">
    <property type="nucleotide sequence ID" value="NZ_JAKQYM010000004.1"/>
</dbReference>
<dbReference type="InterPro" id="IPR000297">
    <property type="entry name" value="PPIase_PpiC"/>
</dbReference>
<accession>A0A9X1VMU0</accession>
<dbReference type="GO" id="GO:0005886">
    <property type="term" value="C:plasma membrane"/>
    <property type="evidence" value="ECO:0007669"/>
    <property type="project" value="UniProtKB-SubCell"/>
</dbReference>
<keyword evidence="2" id="KW-1003">Cell membrane</keyword>
<keyword evidence="3" id="KW-0997">Cell inner membrane</keyword>
<organism evidence="13 14">
    <name type="scientific">Polaribacter marinus</name>
    <dbReference type="NCBI Taxonomy" id="2916838"/>
    <lineage>
        <taxon>Bacteria</taxon>
        <taxon>Pseudomonadati</taxon>
        <taxon>Bacteroidota</taxon>
        <taxon>Flavobacteriia</taxon>
        <taxon>Flavobacteriales</taxon>
        <taxon>Flavobacteriaceae</taxon>
    </lineage>
</organism>
<keyword evidence="11 13" id="KW-0413">Isomerase</keyword>
<dbReference type="PROSITE" id="PS50198">
    <property type="entry name" value="PPIC_PPIASE_2"/>
    <property type="match status" value="1"/>
</dbReference>
<feature type="domain" description="PpiC" evidence="12">
    <location>
        <begin position="334"/>
        <end position="441"/>
    </location>
</feature>
<dbReference type="SUPFAM" id="SSF109998">
    <property type="entry name" value="Triger factor/SurA peptide-binding domain-like"/>
    <property type="match status" value="1"/>
</dbReference>
<comment type="similarity">
    <text evidence="8">Belongs to the PpiD chaperone family.</text>
</comment>
<keyword evidence="4" id="KW-0812">Transmembrane</keyword>
<evidence type="ECO:0000256" key="7">
    <source>
        <dbReference type="ARBA" id="ARBA00023186"/>
    </source>
</evidence>
<evidence type="ECO:0000256" key="11">
    <source>
        <dbReference type="PROSITE-ProRule" id="PRU00278"/>
    </source>
</evidence>
<evidence type="ECO:0000256" key="3">
    <source>
        <dbReference type="ARBA" id="ARBA00022519"/>
    </source>
</evidence>
<evidence type="ECO:0000256" key="10">
    <source>
        <dbReference type="ARBA" id="ARBA00042775"/>
    </source>
</evidence>
<evidence type="ECO:0000313" key="14">
    <source>
        <dbReference type="Proteomes" id="UP001139369"/>
    </source>
</evidence>
<evidence type="ECO:0000256" key="5">
    <source>
        <dbReference type="ARBA" id="ARBA00022989"/>
    </source>
</evidence>
<keyword evidence="6" id="KW-0472">Membrane</keyword>
<dbReference type="Pfam" id="PF13623">
    <property type="entry name" value="SurA_N_2"/>
    <property type="match status" value="1"/>
</dbReference>
<dbReference type="Proteomes" id="UP001139369">
    <property type="component" value="Unassembled WGS sequence"/>
</dbReference>
<evidence type="ECO:0000259" key="12">
    <source>
        <dbReference type="PROSITE" id="PS50198"/>
    </source>
</evidence>
<dbReference type="InterPro" id="IPR046357">
    <property type="entry name" value="PPIase_dom_sf"/>
</dbReference>
<protein>
    <recommendedName>
        <fullName evidence="9">Periplasmic chaperone PpiD</fullName>
    </recommendedName>
    <alternativeName>
        <fullName evidence="10">Periplasmic folding chaperone</fullName>
    </alternativeName>
</protein>
<evidence type="ECO:0000313" key="13">
    <source>
        <dbReference type="EMBL" id="MCI2229052.1"/>
    </source>
</evidence>
<dbReference type="PANTHER" id="PTHR47529:SF1">
    <property type="entry name" value="PERIPLASMIC CHAPERONE PPID"/>
    <property type="match status" value="1"/>
</dbReference>
<comment type="subcellular location">
    <subcellularLocation>
        <location evidence="1">Cell inner membrane</location>
        <topology evidence="1">Single-pass type II membrane protein</topology>
        <orientation evidence="1">Periplasmic side</orientation>
    </subcellularLocation>
</comment>
<keyword evidence="7" id="KW-0143">Chaperone</keyword>
<dbReference type="InterPro" id="IPR052029">
    <property type="entry name" value="PpiD_chaperone"/>
</dbReference>
<evidence type="ECO:0000256" key="6">
    <source>
        <dbReference type="ARBA" id="ARBA00023136"/>
    </source>
</evidence>